<comment type="caution">
    <text evidence="1">The sequence shown here is derived from an EMBL/GenBank/DDBJ whole genome shotgun (WGS) entry which is preliminary data.</text>
</comment>
<reference evidence="1 2" key="1">
    <citation type="submission" date="2019-12" db="EMBL/GenBank/DDBJ databases">
        <title>Genomic-based taxomic classification of the family Erythrobacteraceae.</title>
        <authorList>
            <person name="Xu L."/>
        </authorList>
    </citation>
    <scope>NUCLEOTIDE SEQUENCE [LARGE SCALE GENOMIC DNA]</scope>
    <source>
        <strain evidence="1 2">SW-109</strain>
    </source>
</reference>
<evidence type="ECO:0000313" key="1">
    <source>
        <dbReference type="EMBL" id="MXP46425.1"/>
    </source>
</evidence>
<organism evidence="1 2">
    <name type="scientific">Pontixanthobacter luteolus</name>
    <dbReference type="NCBI Taxonomy" id="295089"/>
    <lineage>
        <taxon>Bacteria</taxon>
        <taxon>Pseudomonadati</taxon>
        <taxon>Pseudomonadota</taxon>
        <taxon>Alphaproteobacteria</taxon>
        <taxon>Sphingomonadales</taxon>
        <taxon>Erythrobacteraceae</taxon>
        <taxon>Pontixanthobacter</taxon>
    </lineage>
</organism>
<gene>
    <name evidence="1" type="ORF">GRI43_03325</name>
</gene>
<evidence type="ECO:0000313" key="2">
    <source>
        <dbReference type="Proteomes" id="UP000471435"/>
    </source>
</evidence>
<sequence length="405" mass="44855">MSAGSIELGGVPLGLLRRYLKVRAWDDKHAAKPSKDLEGSRLSETMLRLLKARRTEVDSQDETFTVFTSKDPALNNIELVVPTARDTKEYELLVGRVVHALAAVEGRNPKDVIRSIRQIGFDVVRSRIPDTYVVNDTIVLERAESFIKGFRNVLAATASTELDPKPYYERSLKAGGHYANNCRFGHTFRGSFGFTIESPLSPHDQTGMPDVEPQQPFERRVIERLAVGLKTLEEAVIADNIDPIVEGYKSGLSANMCDHLSALVESTSHAEMVFDFSLSPEWKSSIVAAEQKKIVIGPAHLEASKAAAKKLRRPPEPIDADVRGRVVSLSSTGDPSNVQDKFGDREVALHWASEKHGDITVRTSLSPKDYLRALDAHGSGRPIRLKGKLEHSGRKWELKDPFMVG</sequence>
<name>A0A6I4UY61_9SPHN</name>
<dbReference type="RefSeq" id="WP_160729658.1">
    <property type="nucleotide sequence ID" value="NZ_WTYP01000001.1"/>
</dbReference>
<proteinExistence type="predicted"/>
<accession>A0A6I4UY61</accession>
<dbReference type="OrthoDB" id="1551021at2"/>
<dbReference type="Proteomes" id="UP000471435">
    <property type="component" value="Unassembled WGS sequence"/>
</dbReference>
<keyword evidence="2" id="KW-1185">Reference proteome</keyword>
<dbReference type="EMBL" id="WTYP01000001">
    <property type="protein sequence ID" value="MXP46425.1"/>
    <property type="molecule type" value="Genomic_DNA"/>
</dbReference>
<protein>
    <submittedName>
        <fullName evidence="1">Uncharacterized protein</fullName>
    </submittedName>
</protein>
<dbReference type="AlphaFoldDB" id="A0A6I4UY61"/>